<reference evidence="2" key="4">
    <citation type="submission" date="2024-05" db="EMBL/GenBank/DDBJ databases">
        <authorList>
            <person name="Sun Q."/>
            <person name="Zhou Y."/>
        </authorList>
    </citation>
    <scope>NUCLEOTIDE SEQUENCE</scope>
    <source>
        <strain evidence="2">CGMCC 1.18437</strain>
    </source>
</reference>
<dbReference type="AlphaFoldDB" id="A0A7W8NTB4"/>
<evidence type="ECO:0000313" key="3">
    <source>
        <dbReference type="EMBL" id="MBB5378933.1"/>
    </source>
</evidence>
<organism evidence="3 4">
    <name type="scientific">Deinococcus metalli</name>
    <dbReference type="NCBI Taxonomy" id="1141878"/>
    <lineage>
        <taxon>Bacteria</taxon>
        <taxon>Thermotogati</taxon>
        <taxon>Deinococcota</taxon>
        <taxon>Deinococci</taxon>
        <taxon>Deinococcales</taxon>
        <taxon>Deinococcaceae</taxon>
        <taxon>Deinococcus</taxon>
    </lineage>
</organism>
<dbReference type="EMBL" id="BNAJ01000017">
    <property type="protein sequence ID" value="GHF62848.1"/>
    <property type="molecule type" value="Genomic_DNA"/>
</dbReference>
<keyword evidence="1" id="KW-0812">Transmembrane</keyword>
<feature type="transmembrane region" description="Helical" evidence="1">
    <location>
        <begin position="20"/>
        <end position="40"/>
    </location>
</feature>
<protein>
    <submittedName>
        <fullName evidence="3">Uncharacterized protein</fullName>
    </submittedName>
</protein>
<evidence type="ECO:0000313" key="5">
    <source>
        <dbReference type="Proteomes" id="UP000619376"/>
    </source>
</evidence>
<proteinExistence type="predicted"/>
<feature type="transmembrane region" description="Helical" evidence="1">
    <location>
        <begin position="389"/>
        <end position="407"/>
    </location>
</feature>
<feature type="transmembrane region" description="Helical" evidence="1">
    <location>
        <begin position="462"/>
        <end position="481"/>
    </location>
</feature>
<gene>
    <name evidence="2" type="ORF">GCM10017781_43600</name>
    <name evidence="3" type="ORF">HNQ07_004440</name>
</gene>
<evidence type="ECO:0000256" key="1">
    <source>
        <dbReference type="SAM" id="Phobius"/>
    </source>
</evidence>
<keyword evidence="1" id="KW-0472">Membrane</keyword>
<name>A0A7W8NTB4_9DEIO</name>
<feature type="transmembrane region" description="Helical" evidence="1">
    <location>
        <begin position="363"/>
        <end position="382"/>
    </location>
</feature>
<accession>A0A7W8NTB4</accession>
<dbReference type="RefSeq" id="WP_184115798.1">
    <property type="nucleotide sequence ID" value="NZ_BNAJ01000017.1"/>
</dbReference>
<keyword evidence="1" id="KW-1133">Transmembrane helix</keyword>
<comment type="caution">
    <text evidence="3">The sequence shown here is derived from an EMBL/GenBank/DDBJ whole genome shotgun (WGS) entry which is preliminary data.</text>
</comment>
<feature type="transmembrane region" description="Helical" evidence="1">
    <location>
        <begin position="61"/>
        <end position="78"/>
    </location>
</feature>
<dbReference type="Proteomes" id="UP000539473">
    <property type="component" value="Unassembled WGS sequence"/>
</dbReference>
<evidence type="ECO:0000313" key="4">
    <source>
        <dbReference type="Proteomes" id="UP000539473"/>
    </source>
</evidence>
<reference evidence="3 4" key="3">
    <citation type="submission" date="2020-08" db="EMBL/GenBank/DDBJ databases">
        <title>Genomic Encyclopedia of Type Strains, Phase IV (KMG-IV): sequencing the most valuable type-strain genomes for metagenomic binning, comparative biology and taxonomic classification.</title>
        <authorList>
            <person name="Goeker M."/>
        </authorList>
    </citation>
    <scope>NUCLEOTIDE SEQUENCE [LARGE SCALE GENOMIC DNA]</scope>
    <source>
        <strain evidence="3 4">DSM 27521</strain>
    </source>
</reference>
<sequence length="488" mass="52663">MVQTALDILQQALHALSGLARPAGVLLLILLVAGLLLGVLDPARSRVRRRWLGRRISDVGRWALVLAAVGAGTVLLRISRHAVDARLGAQQSARYATAADPDGGQTVQPAPRVSVLDTRTYTRTLTLPPDLYARVRAQGGWEALLPYLGQPDGGSLQTLREDFTRRGDRVEYTRAVTQPTEEPVNLDSSGIVTALTFVEPAGGRGQYYNAAFTADYTFTNPRRTPATLRFVFPLPSGSGTLNAFRMTVNGEVRRAAPDRDPTWEGTVPAGGVVKVNVTYRNQGARSWRYDLAQRREAIRAFSLRVTTNRTAKFQRYTLFPTRQGRSALGAVTHLEWSYQDIITAQDIALVFAQGSVRETLTKIAVFQLPALLLAALLCSAWAWSRRMALPPLALAAAVAGLALGFTLAGVLTAYLPVVVAQIVGTLAGVALATSRLGRAYVGPLALAGLTPLVFLSDGHAGLLLTLLGALLLLLFRPPVLARQWPALR</sequence>
<keyword evidence="5" id="KW-1185">Reference proteome</keyword>
<reference evidence="5" key="2">
    <citation type="journal article" date="2019" name="Int. J. Syst. Evol. Microbiol.">
        <title>The Global Catalogue of Microorganisms (GCM) 10K type strain sequencing project: providing services to taxonomists for standard genome sequencing and annotation.</title>
        <authorList>
            <consortium name="The Broad Institute Genomics Platform"/>
            <consortium name="The Broad Institute Genome Sequencing Center for Infectious Disease"/>
            <person name="Wu L."/>
            <person name="Ma J."/>
        </authorList>
    </citation>
    <scope>NUCLEOTIDE SEQUENCE [LARGE SCALE GENOMIC DNA]</scope>
    <source>
        <strain evidence="5">CGMCC 1.18437</strain>
    </source>
</reference>
<reference evidence="2" key="1">
    <citation type="journal article" date="2014" name="Int. J. Syst. Evol. Microbiol.">
        <title>Complete genome of a new Firmicutes species belonging to the dominant human colonic microbiota ('Ruminococcus bicirculans') reveals two chromosomes and a selective capacity to utilize plant glucans.</title>
        <authorList>
            <consortium name="NISC Comparative Sequencing Program"/>
            <person name="Wegmann U."/>
            <person name="Louis P."/>
            <person name="Goesmann A."/>
            <person name="Henrissat B."/>
            <person name="Duncan S.H."/>
            <person name="Flint H.J."/>
        </authorList>
    </citation>
    <scope>NUCLEOTIDE SEQUENCE</scope>
    <source>
        <strain evidence="2">CGMCC 1.18437</strain>
    </source>
</reference>
<dbReference type="Proteomes" id="UP000619376">
    <property type="component" value="Unassembled WGS sequence"/>
</dbReference>
<evidence type="ECO:0000313" key="2">
    <source>
        <dbReference type="EMBL" id="GHF62848.1"/>
    </source>
</evidence>
<dbReference type="EMBL" id="JACHFK010000017">
    <property type="protein sequence ID" value="MBB5378933.1"/>
    <property type="molecule type" value="Genomic_DNA"/>
</dbReference>